<organism evidence="1 2">
    <name type="scientific">Vitrella brassicaformis (strain CCMP3155)</name>
    <dbReference type="NCBI Taxonomy" id="1169540"/>
    <lineage>
        <taxon>Eukaryota</taxon>
        <taxon>Sar</taxon>
        <taxon>Alveolata</taxon>
        <taxon>Colpodellida</taxon>
        <taxon>Vitrellaceae</taxon>
        <taxon>Vitrella</taxon>
    </lineage>
</organism>
<evidence type="ECO:0000313" key="1">
    <source>
        <dbReference type="EMBL" id="CEM07809.1"/>
    </source>
</evidence>
<evidence type="ECO:0000313" key="2">
    <source>
        <dbReference type="Proteomes" id="UP000041254"/>
    </source>
</evidence>
<dbReference type="Proteomes" id="UP000041254">
    <property type="component" value="Unassembled WGS sequence"/>
</dbReference>
<gene>
    <name evidence="1" type="ORF">Vbra_21213</name>
</gene>
<accession>A0A0G4F719</accession>
<reference evidence="1 2" key="1">
    <citation type="submission" date="2014-11" db="EMBL/GenBank/DDBJ databases">
        <authorList>
            <person name="Zhu J."/>
            <person name="Qi W."/>
            <person name="Song R."/>
        </authorList>
    </citation>
    <scope>NUCLEOTIDE SEQUENCE [LARGE SCALE GENOMIC DNA]</scope>
</reference>
<protein>
    <submittedName>
        <fullName evidence="1">Uncharacterized protein</fullName>
    </submittedName>
</protein>
<dbReference type="EMBL" id="CDMY01000378">
    <property type="protein sequence ID" value="CEM07809.1"/>
    <property type="molecule type" value="Genomic_DNA"/>
</dbReference>
<proteinExistence type="predicted"/>
<dbReference type="STRING" id="1169540.A0A0G4F719"/>
<dbReference type="InterPro" id="IPR029044">
    <property type="entry name" value="Nucleotide-diphossugar_trans"/>
</dbReference>
<dbReference type="VEuPathDB" id="CryptoDB:Vbra_21213"/>
<name>A0A0G4F719_VITBC</name>
<dbReference type="InterPro" id="IPR050587">
    <property type="entry name" value="GNT1/Glycosyltrans_8"/>
</dbReference>
<dbReference type="InParanoid" id="A0A0G4F719"/>
<dbReference type="PANTHER" id="PTHR11183">
    <property type="entry name" value="GLYCOGENIN SUBFAMILY MEMBER"/>
    <property type="match status" value="1"/>
</dbReference>
<sequence>MDVGRTANHTTTLAVRTKERDALRAVWDEVREVSLICAEAVKKSYGEAKEAMYRPWLHAAFTKLHALNLTQFDKIMLLDADTLVNPFMVMKESAARIQARVEKLFSVRTPAGLCSDTLGGAQVHGTPVSEEQLKDAKDKGWGMRGCIMALKPSRDLFDNCLGELSSVRSLVKGRIGRYGDKDKFIGPDELFFSTVLQDWHHLTPNACVTSWHLKEENETKAFFLHIVSEKVFMPQFGKRWPDYDFWLKWAIQCRDDHPETRLWLGHIIERTIKEPITYHPMYRWPFDPLDKPIKRFREAIAQGYPH</sequence>
<keyword evidence="2" id="KW-1185">Reference proteome</keyword>
<dbReference type="OrthoDB" id="2014201at2759"/>
<dbReference type="SUPFAM" id="SSF53448">
    <property type="entry name" value="Nucleotide-diphospho-sugar transferases"/>
    <property type="match status" value="1"/>
</dbReference>
<dbReference type="Gene3D" id="3.90.550.10">
    <property type="entry name" value="Spore Coat Polysaccharide Biosynthesis Protein SpsA, Chain A"/>
    <property type="match status" value="1"/>
</dbReference>
<dbReference type="AlphaFoldDB" id="A0A0G4F719"/>